<keyword evidence="7" id="KW-1185">Reference proteome</keyword>
<dbReference type="AlphaFoldDB" id="A0A495W8K5"/>
<reference evidence="6 7" key="1">
    <citation type="submission" date="2018-10" db="EMBL/GenBank/DDBJ databases">
        <title>Genomic Encyclopedia of Type Strains, Phase IV (KMG-IV): sequencing the most valuable type-strain genomes for metagenomic binning, comparative biology and taxonomic classification.</title>
        <authorList>
            <person name="Goeker M."/>
        </authorList>
    </citation>
    <scope>NUCLEOTIDE SEQUENCE [LARGE SCALE GENOMIC DNA]</scope>
    <source>
        <strain evidence="6 7">DSM 23841</strain>
    </source>
</reference>
<dbReference type="Proteomes" id="UP000270626">
    <property type="component" value="Unassembled WGS sequence"/>
</dbReference>
<dbReference type="SMART" id="SM00382">
    <property type="entry name" value="AAA"/>
    <property type="match status" value="1"/>
</dbReference>
<dbReference type="GO" id="GO:0043190">
    <property type="term" value="C:ATP-binding cassette (ABC) transporter complex"/>
    <property type="evidence" value="ECO:0007669"/>
    <property type="project" value="InterPro"/>
</dbReference>
<dbReference type="PROSITE" id="PS00211">
    <property type="entry name" value="ABC_TRANSPORTER_1"/>
    <property type="match status" value="1"/>
</dbReference>
<gene>
    <name evidence="6" type="ORF">DFR40_2063</name>
</gene>
<dbReference type="GO" id="GO:0005524">
    <property type="term" value="F:ATP binding"/>
    <property type="evidence" value="ECO:0007669"/>
    <property type="project" value="UniProtKB-KW"/>
</dbReference>
<dbReference type="PANTHER" id="PTHR42781:SF4">
    <property type="entry name" value="SPERMIDINE_PUTRESCINE IMPORT ATP-BINDING PROTEIN POTA"/>
    <property type="match status" value="1"/>
</dbReference>
<keyword evidence="1" id="KW-0813">Transport</keyword>
<dbReference type="GO" id="GO:0016887">
    <property type="term" value="F:ATP hydrolysis activity"/>
    <property type="evidence" value="ECO:0007669"/>
    <property type="project" value="InterPro"/>
</dbReference>
<evidence type="ECO:0000313" key="7">
    <source>
        <dbReference type="Proteomes" id="UP000270626"/>
    </source>
</evidence>
<keyword evidence="2" id="KW-1003">Cell membrane</keyword>
<dbReference type="EMBL" id="RBXP01000015">
    <property type="protein sequence ID" value="RKT58121.1"/>
    <property type="molecule type" value="Genomic_DNA"/>
</dbReference>
<dbReference type="PANTHER" id="PTHR42781">
    <property type="entry name" value="SPERMIDINE/PUTRESCINE IMPORT ATP-BINDING PROTEIN POTA"/>
    <property type="match status" value="1"/>
</dbReference>
<evidence type="ECO:0000256" key="2">
    <source>
        <dbReference type="ARBA" id="ARBA00022475"/>
    </source>
</evidence>
<keyword evidence="3" id="KW-0547">Nucleotide-binding</keyword>
<dbReference type="SUPFAM" id="SSF50331">
    <property type="entry name" value="MOP-like"/>
    <property type="match status" value="1"/>
</dbReference>
<dbReference type="RefSeq" id="WP_121458385.1">
    <property type="nucleotide sequence ID" value="NZ_RBXP01000015.1"/>
</dbReference>
<evidence type="ECO:0000256" key="3">
    <source>
        <dbReference type="ARBA" id="ARBA00022741"/>
    </source>
</evidence>
<evidence type="ECO:0000256" key="4">
    <source>
        <dbReference type="ARBA" id="ARBA00022840"/>
    </source>
</evidence>
<sequence length="345" mass="37712">MMQAVPISLENCAKTFTDGTRALEPVDLAIAAGETLVLLGPSGCGKTTTLRLIAGLEQPDAGGRVLFGGEDVTALPIEKRNVGMVFQSYALFPNMSVAENIAYGLRLRRQSAAEQRARVGEMLALMRIERLADRSIDQLSGGQRQRVALARALAVRPRALLLDEPLTALDAKLRDTLRFEIDSLLRELGITAIYVTHDQAEAMALGDRIVVMDHGRIAQVGAPRDIYQRPASRYVAEFIGTMNRLSGHAEGEVFRCPGGYVAWPELPATAREILFRPEDTRIAAEGEAASLRGTVSAAFFCGDHVRLFVDVGEERPLVLETPARREYRHGETVALAVERHGLMVL</sequence>
<name>A0A495W8K5_9RHOO</name>
<organism evidence="6 7">
    <name type="scientific">Azonexus fungiphilus</name>
    <dbReference type="NCBI Taxonomy" id="146940"/>
    <lineage>
        <taxon>Bacteria</taxon>
        <taxon>Pseudomonadati</taxon>
        <taxon>Pseudomonadota</taxon>
        <taxon>Betaproteobacteria</taxon>
        <taxon>Rhodocyclales</taxon>
        <taxon>Azonexaceae</taxon>
        <taxon>Azonexus</taxon>
    </lineage>
</organism>
<comment type="caution">
    <text evidence="6">The sequence shown here is derived from an EMBL/GenBank/DDBJ whole genome shotgun (WGS) entry which is preliminary data.</text>
</comment>
<dbReference type="OrthoDB" id="5298774at2"/>
<dbReference type="FunFam" id="3.40.50.300:FF:000042">
    <property type="entry name" value="Maltose/maltodextrin ABC transporter, ATP-binding protein"/>
    <property type="match status" value="1"/>
</dbReference>
<dbReference type="InterPro" id="IPR003439">
    <property type="entry name" value="ABC_transporter-like_ATP-bd"/>
</dbReference>
<dbReference type="InterPro" id="IPR027417">
    <property type="entry name" value="P-loop_NTPase"/>
</dbReference>
<dbReference type="SUPFAM" id="SSF52540">
    <property type="entry name" value="P-loop containing nucleoside triphosphate hydrolases"/>
    <property type="match status" value="1"/>
</dbReference>
<dbReference type="InterPro" id="IPR050093">
    <property type="entry name" value="ABC_SmlMolc_Importer"/>
</dbReference>
<dbReference type="PROSITE" id="PS50893">
    <property type="entry name" value="ABC_TRANSPORTER_2"/>
    <property type="match status" value="1"/>
</dbReference>
<dbReference type="InterPro" id="IPR008995">
    <property type="entry name" value="Mo/tungstate-bd_C_term_dom"/>
</dbReference>
<dbReference type="InterPro" id="IPR017871">
    <property type="entry name" value="ABC_transporter-like_CS"/>
</dbReference>
<keyword evidence="4 6" id="KW-0067">ATP-binding</keyword>
<keyword evidence="2" id="KW-0472">Membrane</keyword>
<evidence type="ECO:0000259" key="5">
    <source>
        <dbReference type="PROSITE" id="PS50893"/>
    </source>
</evidence>
<protein>
    <submittedName>
        <fullName evidence="6">Putative spermidine/putrescine transport system ATP-binding protein</fullName>
    </submittedName>
</protein>
<dbReference type="Gene3D" id="3.40.50.300">
    <property type="entry name" value="P-loop containing nucleotide triphosphate hydrolases"/>
    <property type="match status" value="1"/>
</dbReference>
<evidence type="ECO:0000313" key="6">
    <source>
        <dbReference type="EMBL" id="RKT58121.1"/>
    </source>
</evidence>
<dbReference type="Pfam" id="PF08402">
    <property type="entry name" value="TOBE_2"/>
    <property type="match status" value="1"/>
</dbReference>
<accession>A0A495W8K5</accession>
<dbReference type="InterPro" id="IPR003593">
    <property type="entry name" value="AAA+_ATPase"/>
</dbReference>
<dbReference type="InterPro" id="IPR013611">
    <property type="entry name" value="Transp-assoc_OB_typ2"/>
</dbReference>
<feature type="domain" description="ABC transporter" evidence="5">
    <location>
        <begin position="7"/>
        <end position="239"/>
    </location>
</feature>
<dbReference type="Pfam" id="PF00005">
    <property type="entry name" value="ABC_tran"/>
    <property type="match status" value="1"/>
</dbReference>
<evidence type="ECO:0000256" key="1">
    <source>
        <dbReference type="ARBA" id="ARBA00022448"/>
    </source>
</evidence>
<proteinExistence type="predicted"/>
<dbReference type="GO" id="GO:0140359">
    <property type="term" value="F:ABC-type transporter activity"/>
    <property type="evidence" value="ECO:0007669"/>
    <property type="project" value="UniProtKB-ARBA"/>
</dbReference>